<dbReference type="GeneID" id="37120561"/>
<keyword evidence="2" id="KW-1185">Reference proteome</keyword>
<dbReference type="RefSeq" id="XP_025476578.1">
    <property type="nucleotide sequence ID" value="XM_025618105.1"/>
</dbReference>
<dbReference type="Proteomes" id="UP000247647">
    <property type="component" value="Unassembled WGS sequence"/>
</dbReference>
<protein>
    <submittedName>
        <fullName evidence="1">Uncharacterized protein</fullName>
    </submittedName>
</protein>
<evidence type="ECO:0000313" key="1">
    <source>
        <dbReference type="EMBL" id="PYH31100.1"/>
    </source>
</evidence>
<dbReference type="AlphaFoldDB" id="A0A318YEJ8"/>
<name>A0A318YEJ8_ASPNB</name>
<reference evidence="1" key="1">
    <citation type="submission" date="2016-12" db="EMBL/GenBank/DDBJ databases">
        <title>The genomes of Aspergillus section Nigri reveals drivers in fungal speciation.</title>
        <authorList>
            <consortium name="DOE Joint Genome Institute"/>
            <person name="Vesth T.C."/>
            <person name="Nybo J."/>
            <person name="Theobald S."/>
            <person name="Brandl J."/>
            <person name="Frisvad J.C."/>
            <person name="Nielsen K.F."/>
            <person name="Lyhne E.K."/>
            <person name="Kogle M.E."/>
            <person name="Kuo A."/>
            <person name="Riley R."/>
            <person name="Clum A."/>
            <person name="Nolan M."/>
            <person name="Lipzen A."/>
            <person name="Salamov A."/>
            <person name="Henrissat B."/>
            <person name="Wiebenga A."/>
            <person name="De Vries R.P."/>
            <person name="Grigoriev I.V."/>
            <person name="Mortensen U.H."/>
            <person name="Andersen M.R."/>
            <person name="Baker S.E."/>
        </authorList>
    </citation>
    <scope>NUCLEOTIDE SEQUENCE [LARGE SCALE GENOMIC DNA]</scope>
    <source>
        <strain evidence="1">CBS 115656</strain>
    </source>
</reference>
<proteinExistence type="predicted"/>
<evidence type="ECO:0000313" key="2">
    <source>
        <dbReference type="Proteomes" id="UP000247647"/>
    </source>
</evidence>
<gene>
    <name evidence="1" type="ORF">BO87DRAFT_139874</name>
</gene>
<sequence length="92" mass="9864">MTCKHWRPGRGYLCAIVVALVSRHSPIIVCIMSLKTVVCLSVESAHASFGSCSMSPVATAVLKYETVLAKSGQMVTISCCFSTIVACEYKMA</sequence>
<dbReference type="EMBL" id="KZ821475">
    <property type="protein sequence ID" value="PYH31100.1"/>
    <property type="molecule type" value="Genomic_DNA"/>
</dbReference>
<accession>A0A318YEJ8</accession>
<organism evidence="1 2">
    <name type="scientific">Aspergillus neoniger (strain CBS 115656)</name>
    <dbReference type="NCBI Taxonomy" id="1448310"/>
    <lineage>
        <taxon>Eukaryota</taxon>
        <taxon>Fungi</taxon>
        <taxon>Dikarya</taxon>
        <taxon>Ascomycota</taxon>
        <taxon>Pezizomycotina</taxon>
        <taxon>Eurotiomycetes</taxon>
        <taxon>Eurotiomycetidae</taxon>
        <taxon>Eurotiales</taxon>
        <taxon>Aspergillaceae</taxon>
        <taxon>Aspergillus</taxon>
        <taxon>Aspergillus subgen. Circumdati</taxon>
    </lineage>
</organism>